<keyword evidence="2" id="KW-0812">Transmembrane</keyword>
<feature type="transmembrane region" description="Helical" evidence="2">
    <location>
        <begin position="221"/>
        <end position="240"/>
    </location>
</feature>
<dbReference type="Proteomes" id="UP000460666">
    <property type="component" value="Unassembled WGS sequence"/>
</dbReference>
<gene>
    <name evidence="3" type="ORF">F2Z89_02895</name>
    <name evidence="4" type="ORF">FSA08_05545</name>
</gene>
<dbReference type="EMBL" id="VOHY01000003">
    <property type="protein sequence ID" value="TWV77489.1"/>
    <property type="molecule type" value="Genomic_DNA"/>
</dbReference>
<evidence type="ECO:0000313" key="5">
    <source>
        <dbReference type="Proteomes" id="UP000318041"/>
    </source>
</evidence>
<reference evidence="3 6" key="1">
    <citation type="journal article" date="2019" name="Nat. Med.">
        <title>A library of human gut bacterial isolates paired with longitudinal multiomics data enables mechanistic microbiome research.</title>
        <authorList>
            <person name="Poyet M."/>
            <person name="Groussin M."/>
            <person name="Gibbons S.M."/>
            <person name="Avila-Pacheco J."/>
            <person name="Jiang X."/>
            <person name="Kearney S.M."/>
            <person name="Perrotta A.R."/>
            <person name="Berdy B."/>
            <person name="Zhao S."/>
            <person name="Lieberman T.D."/>
            <person name="Swanson P.K."/>
            <person name="Smith M."/>
            <person name="Roesemann S."/>
            <person name="Alexander J.E."/>
            <person name="Rich S.A."/>
            <person name="Livny J."/>
            <person name="Vlamakis H."/>
            <person name="Clish C."/>
            <person name="Bullock K."/>
            <person name="Deik A."/>
            <person name="Scott J."/>
            <person name="Pierce K.A."/>
            <person name="Xavier R.J."/>
            <person name="Alm E.J."/>
        </authorList>
    </citation>
    <scope>NUCLEOTIDE SEQUENCE [LARGE SCALE GENOMIC DNA]</scope>
    <source>
        <strain evidence="3 6">BIOML-A46</strain>
    </source>
</reference>
<protein>
    <submittedName>
        <fullName evidence="4">Uncharacterized protein</fullName>
    </submittedName>
</protein>
<organism evidence="4 5">
    <name type="scientific">Bacteroides fragilis</name>
    <dbReference type="NCBI Taxonomy" id="817"/>
    <lineage>
        <taxon>Bacteria</taxon>
        <taxon>Pseudomonadati</taxon>
        <taxon>Bacteroidota</taxon>
        <taxon>Bacteroidia</taxon>
        <taxon>Bacteroidales</taxon>
        <taxon>Bacteroidaceae</taxon>
        <taxon>Bacteroides</taxon>
    </lineage>
</organism>
<dbReference type="AlphaFoldDB" id="A0A5C6LGH7"/>
<dbReference type="RefSeq" id="WP_146293818.1">
    <property type="nucleotide sequence ID" value="NZ_JBDMNA010000007.1"/>
</dbReference>
<evidence type="ECO:0000256" key="1">
    <source>
        <dbReference type="SAM" id="Coils"/>
    </source>
</evidence>
<dbReference type="EMBL" id="VWCJ01000001">
    <property type="protein sequence ID" value="KAA5002262.1"/>
    <property type="molecule type" value="Genomic_DNA"/>
</dbReference>
<evidence type="ECO:0000313" key="3">
    <source>
        <dbReference type="EMBL" id="KAA5002262.1"/>
    </source>
</evidence>
<evidence type="ECO:0000256" key="2">
    <source>
        <dbReference type="SAM" id="Phobius"/>
    </source>
</evidence>
<accession>A0A5C6LGH7</accession>
<proteinExistence type="predicted"/>
<comment type="caution">
    <text evidence="4">The sequence shown here is derived from an EMBL/GenBank/DDBJ whole genome shotgun (WGS) entry which is preliminary data.</text>
</comment>
<keyword evidence="1" id="KW-0175">Coiled coil</keyword>
<reference evidence="4 5" key="2">
    <citation type="submission" date="2019-08" db="EMBL/GenBank/DDBJ databases">
        <title>Genome sequencing of Bacteroides fragilis Sample_iSURF_9.</title>
        <authorList>
            <person name="Chandler J.E."/>
            <person name="Ruoff K.L."/>
            <person name="Price C.E."/>
            <person name="Valls R.A."/>
            <person name="O'Toole G.A."/>
        </authorList>
    </citation>
    <scope>NUCLEOTIDE SEQUENCE [LARGE SCALE GENOMIC DNA]</scope>
    <source>
        <strain evidence="4 5">CFPLTA004_1B</strain>
    </source>
</reference>
<dbReference type="Proteomes" id="UP000318041">
    <property type="component" value="Unassembled WGS sequence"/>
</dbReference>
<name>A0A5C6LGH7_BACFG</name>
<keyword evidence="2" id="KW-0472">Membrane</keyword>
<keyword evidence="2" id="KW-1133">Transmembrane helix</keyword>
<feature type="transmembrane region" description="Helical" evidence="2">
    <location>
        <begin position="260"/>
        <end position="278"/>
    </location>
</feature>
<sequence length="374" mass="43608">MRLFTNETPRWELEKLQQETLEKTIRIFKQKPEEPFASTCVTIAKEILSQSDTKITVSPNINAKLKEYFILLNNQLDSFSSETKIINQLYCKSFGERIYGILKEIRNILTNIGIYDTTCYYNKKIEESNSEKDTLAKEIQRLKNKLSKETGESECIRSELRQKKEELENSIALIKQYQSEKAANEKINNSINIWNGKITTSFLYLRNCISPIKNEYKRLKILYYIYGCLSILCILGLFYFEFVICHKIQNSIGLITFEQYLSTILPVPIAIGLLWGFIHEMNRSQRQMVILAKEIHEIEYIEGLLLTINSLSINIEESTKKVNIAIERLLNIHLNYNSKKLANESELKKEEEKDTIPYSTVINILKEANVLTRK</sequence>
<evidence type="ECO:0000313" key="6">
    <source>
        <dbReference type="Proteomes" id="UP000460666"/>
    </source>
</evidence>
<feature type="coiled-coil region" evidence="1">
    <location>
        <begin position="125"/>
        <end position="180"/>
    </location>
</feature>
<evidence type="ECO:0000313" key="4">
    <source>
        <dbReference type="EMBL" id="TWV77489.1"/>
    </source>
</evidence>